<evidence type="ECO:0000313" key="2">
    <source>
        <dbReference type="Proteomes" id="UP001066276"/>
    </source>
</evidence>
<keyword evidence="2" id="KW-1185">Reference proteome</keyword>
<name>A0AAV7W3X4_PLEWA</name>
<dbReference type="AlphaFoldDB" id="A0AAV7W3X4"/>
<evidence type="ECO:0000313" key="1">
    <source>
        <dbReference type="EMBL" id="KAJ1208683.1"/>
    </source>
</evidence>
<sequence length="78" mass="9200">MRKEETMKLFPRRQPTKKMVLTFFTKMTCMKNVPEVQDVIHSWKPMTESHHQCLINTFSRVCIANGGVESLSLMRKEQ</sequence>
<proteinExistence type="predicted"/>
<accession>A0AAV7W3X4</accession>
<dbReference type="Proteomes" id="UP001066276">
    <property type="component" value="Chromosome 1_2"/>
</dbReference>
<gene>
    <name evidence="1" type="ORF">NDU88_004066</name>
</gene>
<reference evidence="1" key="1">
    <citation type="journal article" date="2022" name="bioRxiv">
        <title>Sequencing and chromosome-scale assembly of the giantPleurodeles waltlgenome.</title>
        <authorList>
            <person name="Brown T."/>
            <person name="Elewa A."/>
            <person name="Iarovenko S."/>
            <person name="Subramanian E."/>
            <person name="Araus A.J."/>
            <person name="Petzold A."/>
            <person name="Susuki M."/>
            <person name="Suzuki K.-i.T."/>
            <person name="Hayashi T."/>
            <person name="Toyoda A."/>
            <person name="Oliveira C."/>
            <person name="Osipova E."/>
            <person name="Leigh N.D."/>
            <person name="Simon A."/>
            <person name="Yun M.H."/>
        </authorList>
    </citation>
    <scope>NUCLEOTIDE SEQUENCE</scope>
    <source>
        <strain evidence="1">20211129_DDA</strain>
        <tissue evidence="1">Liver</tissue>
    </source>
</reference>
<comment type="caution">
    <text evidence="1">The sequence shown here is derived from an EMBL/GenBank/DDBJ whole genome shotgun (WGS) entry which is preliminary data.</text>
</comment>
<organism evidence="1 2">
    <name type="scientific">Pleurodeles waltl</name>
    <name type="common">Iberian ribbed newt</name>
    <dbReference type="NCBI Taxonomy" id="8319"/>
    <lineage>
        <taxon>Eukaryota</taxon>
        <taxon>Metazoa</taxon>
        <taxon>Chordata</taxon>
        <taxon>Craniata</taxon>
        <taxon>Vertebrata</taxon>
        <taxon>Euteleostomi</taxon>
        <taxon>Amphibia</taxon>
        <taxon>Batrachia</taxon>
        <taxon>Caudata</taxon>
        <taxon>Salamandroidea</taxon>
        <taxon>Salamandridae</taxon>
        <taxon>Pleurodelinae</taxon>
        <taxon>Pleurodeles</taxon>
    </lineage>
</organism>
<dbReference type="EMBL" id="JANPWB010000002">
    <property type="protein sequence ID" value="KAJ1208683.1"/>
    <property type="molecule type" value="Genomic_DNA"/>
</dbReference>
<protein>
    <submittedName>
        <fullName evidence="1">Uncharacterized protein</fullName>
    </submittedName>
</protein>